<comment type="caution">
    <text evidence="4">The sequence shown here is derived from an EMBL/GenBank/DDBJ whole genome shotgun (WGS) entry which is preliminary data.</text>
</comment>
<feature type="domain" description="YfjL-like C-terminal" evidence="2">
    <location>
        <begin position="118"/>
        <end position="223"/>
    </location>
</feature>
<reference evidence="4 5" key="1">
    <citation type="submission" date="2017-06" db="EMBL/GenBank/DDBJ databases">
        <title>Draft genome sequence of anaerobic fermentative bacterium Anaeromicrobium sediminis DY2726D isolated from West Pacific Ocean sediments.</title>
        <authorList>
            <person name="Zeng X."/>
        </authorList>
    </citation>
    <scope>NUCLEOTIDE SEQUENCE [LARGE SCALE GENOMIC DNA]</scope>
    <source>
        <strain evidence="4 5">DY2726D</strain>
    </source>
</reference>
<evidence type="ECO:0000313" key="5">
    <source>
        <dbReference type="Proteomes" id="UP000216024"/>
    </source>
</evidence>
<keyword evidence="1" id="KW-1133">Transmembrane helix</keyword>
<feature type="domain" description="YfjL-like N-terminal" evidence="3">
    <location>
        <begin position="14"/>
        <end position="94"/>
    </location>
</feature>
<proteinExistence type="predicted"/>
<dbReference type="OrthoDB" id="1953272at2"/>
<accession>A0A267MRK5</accession>
<dbReference type="InterPro" id="IPR057359">
    <property type="entry name" value="YfjL_N"/>
</dbReference>
<evidence type="ECO:0000313" key="4">
    <source>
        <dbReference type="EMBL" id="PAB61403.1"/>
    </source>
</evidence>
<dbReference type="EMBL" id="NIBG01000001">
    <property type="protein sequence ID" value="PAB61403.1"/>
    <property type="molecule type" value="Genomic_DNA"/>
</dbReference>
<dbReference type="Pfam" id="PF24911">
    <property type="entry name" value="YfjL_C"/>
    <property type="match status" value="1"/>
</dbReference>
<keyword evidence="5" id="KW-1185">Reference proteome</keyword>
<dbReference type="InterPro" id="IPR056905">
    <property type="entry name" value="YfjL_C"/>
</dbReference>
<dbReference type="RefSeq" id="WP_095130786.1">
    <property type="nucleotide sequence ID" value="NZ_NIBG01000001.1"/>
</dbReference>
<dbReference type="Pfam" id="PF25425">
    <property type="entry name" value="YfjL_N"/>
    <property type="match status" value="1"/>
</dbReference>
<gene>
    <name evidence="4" type="ORF">CCE28_02965</name>
</gene>
<evidence type="ECO:0000259" key="3">
    <source>
        <dbReference type="Pfam" id="PF25425"/>
    </source>
</evidence>
<sequence length="250" mass="29367">MKKMKLSMKIITTTVITVIVVVICFILVIMDAYNGNPISKGIATGKINDYVKTTYEEYELIVGETRYSFDYGNYWSYVYSKKDIDMHFNVMYKHGKIYDNFEFQVLSGQNTCLRMEKEYTLFISSLLKKEYPYTYKNAAVQYVEMDYEKKFDGKLNKPLDINDAKYMKVSLFLNNVDGSVESLASNLKKLHLILTKNGYYFDEYDLVIESYIRVSSIKSNMIDEKLVELIQYALDNREEAIEKYGFWVNK</sequence>
<organism evidence="4 5">
    <name type="scientific">Anaeromicrobium sediminis</name>
    <dbReference type="NCBI Taxonomy" id="1478221"/>
    <lineage>
        <taxon>Bacteria</taxon>
        <taxon>Bacillati</taxon>
        <taxon>Bacillota</taxon>
        <taxon>Clostridia</taxon>
        <taxon>Peptostreptococcales</taxon>
        <taxon>Thermotaleaceae</taxon>
        <taxon>Anaeromicrobium</taxon>
    </lineage>
</organism>
<keyword evidence="1" id="KW-0472">Membrane</keyword>
<name>A0A267MRK5_9FIRM</name>
<dbReference type="AlphaFoldDB" id="A0A267MRK5"/>
<feature type="transmembrane region" description="Helical" evidence="1">
    <location>
        <begin position="12"/>
        <end position="30"/>
    </location>
</feature>
<protein>
    <submittedName>
        <fullName evidence="4">Uncharacterized protein</fullName>
    </submittedName>
</protein>
<evidence type="ECO:0000259" key="2">
    <source>
        <dbReference type="Pfam" id="PF24911"/>
    </source>
</evidence>
<keyword evidence="1" id="KW-0812">Transmembrane</keyword>
<dbReference type="Proteomes" id="UP000216024">
    <property type="component" value="Unassembled WGS sequence"/>
</dbReference>
<evidence type="ECO:0000256" key="1">
    <source>
        <dbReference type="SAM" id="Phobius"/>
    </source>
</evidence>